<organism evidence="13 14">
    <name type="scientific">Hibiscus trionum</name>
    <name type="common">Flower of an hour</name>
    <dbReference type="NCBI Taxonomy" id="183268"/>
    <lineage>
        <taxon>Eukaryota</taxon>
        <taxon>Viridiplantae</taxon>
        <taxon>Streptophyta</taxon>
        <taxon>Embryophyta</taxon>
        <taxon>Tracheophyta</taxon>
        <taxon>Spermatophyta</taxon>
        <taxon>Magnoliopsida</taxon>
        <taxon>eudicotyledons</taxon>
        <taxon>Gunneridae</taxon>
        <taxon>Pentapetalae</taxon>
        <taxon>rosids</taxon>
        <taxon>malvids</taxon>
        <taxon>Malvales</taxon>
        <taxon>Malvaceae</taxon>
        <taxon>Malvoideae</taxon>
        <taxon>Hibiscus</taxon>
    </lineage>
</organism>
<dbReference type="AlphaFoldDB" id="A0A9W7HRA0"/>
<evidence type="ECO:0000256" key="9">
    <source>
        <dbReference type="ARBA" id="ARBA00023098"/>
    </source>
</evidence>
<evidence type="ECO:0000256" key="11">
    <source>
        <dbReference type="ARBA" id="ARBA00023160"/>
    </source>
</evidence>
<evidence type="ECO:0000256" key="4">
    <source>
        <dbReference type="ARBA" id="ARBA00022516"/>
    </source>
</evidence>
<evidence type="ECO:0000256" key="8">
    <source>
        <dbReference type="ARBA" id="ARBA00023002"/>
    </source>
</evidence>
<name>A0A9W7HRA0_HIBTR</name>
<dbReference type="InterPro" id="IPR015876">
    <property type="entry name" value="Acyl-CoA_DS"/>
</dbReference>
<keyword evidence="6" id="KW-0276">Fatty acid metabolism</keyword>
<evidence type="ECO:0000313" key="13">
    <source>
        <dbReference type="EMBL" id="GMI82027.1"/>
    </source>
</evidence>
<dbReference type="GO" id="GO:0042761">
    <property type="term" value="P:very long-chain fatty acid biosynthetic process"/>
    <property type="evidence" value="ECO:0007669"/>
    <property type="project" value="TreeGrafter"/>
</dbReference>
<evidence type="ECO:0000256" key="7">
    <source>
        <dbReference type="ARBA" id="ARBA00022989"/>
    </source>
</evidence>
<keyword evidence="9" id="KW-0443">Lipid metabolism</keyword>
<evidence type="ECO:0000256" key="5">
    <source>
        <dbReference type="ARBA" id="ARBA00022692"/>
    </source>
</evidence>
<evidence type="ECO:0000256" key="1">
    <source>
        <dbReference type="ARBA" id="ARBA00004141"/>
    </source>
</evidence>
<accession>A0A9W7HRA0</accession>
<proteinExistence type="inferred from homology"/>
<comment type="caution">
    <text evidence="13">The sequence shown here is derived from an EMBL/GenBank/DDBJ whole genome shotgun (WGS) entry which is preliminary data.</text>
</comment>
<dbReference type="GO" id="GO:0005789">
    <property type="term" value="C:endoplasmic reticulum membrane"/>
    <property type="evidence" value="ECO:0007669"/>
    <property type="project" value="TreeGrafter"/>
</dbReference>
<keyword evidence="7" id="KW-1133">Transmembrane helix</keyword>
<keyword evidence="10" id="KW-0472">Membrane</keyword>
<keyword evidence="4 12" id="KW-0444">Lipid biosynthesis</keyword>
<keyword evidence="11 12" id="KW-0275">Fatty acid biosynthesis</keyword>
<comment type="similarity">
    <text evidence="3 12">Belongs to the fatty acid desaturase type 1 family.</text>
</comment>
<evidence type="ECO:0000256" key="12">
    <source>
        <dbReference type="RuleBase" id="RU000581"/>
    </source>
</evidence>
<comment type="subcellular location">
    <subcellularLocation>
        <location evidence="1">Membrane</location>
        <topology evidence="1">Multi-pass membrane protein</topology>
    </subcellularLocation>
</comment>
<dbReference type="GO" id="GO:0016717">
    <property type="term" value="F:oxidoreductase activity, acting on paired donors, with oxidation of a pair of donors resulting in the reduction of molecular oxygen to two molecules of water"/>
    <property type="evidence" value="ECO:0007669"/>
    <property type="project" value="InterPro"/>
</dbReference>
<comment type="pathway">
    <text evidence="2">Lipid metabolism.</text>
</comment>
<dbReference type="PRINTS" id="PR00075">
    <property type="entry name" value="FACDDSATRASE"/>
</dbReference>
<sequence length="117" mass="13596">MRKYALIACVDMKPSQGARITILYHITFLVNSASHIWGNQAWNTGDLSKNNWWMALLSLGEGWHNNHHAFEYSARHGLEWLQLDLTWYVIRFLQVIGLATEVKLPSQAHMQRMAFNN</sequence>
<comment type="cofactor">
    <cofactor evidence="12">
        <name>Fe(2+)</name>
        <dbReference type="ChEBI" id="CHEBI:29033"/>
    </cofactor>
</comment>
<dbReference type="PANTHER" id="PTHR11351">
    <property type="entry name" value="ACYL-COA DESATURASE"/>
    <property type="match status" value="1"/>
</dbReference>
<dbReference type="CDD" id="cd03505">
    <property type="entry name" value="Delta9-FADS-like"/>
    <property type="match status" value="1"/>
</dbReference>
<evidence type="ECO:0000256" key="10">
    <source>
        <dbReference type="ARBA" id="ARBA00023136"/>
    </source>
</evidence>
<evidence type="ECO:0000256" key="6">
    <source>
        <dbReference type="ARBA" id="ARBA00022832"/>
    </source>
</evidence>
<evidence type="ECO:0000256" key="2">
    <source>
        <dbReference type="ARBA" id="ARBA00005189"/>
    </source>
</evidence>
<dbReference type="Proteomes" id="UP001165190">
    <property type="component" value="Unassembled WGS sequence"/>
</dbReference>
<protein>
    <submittedName>
        <fullName evidence="13">FATTY ACID DESATURASE B, fatty acid desaturase 5</fullName>
    </submittedName>
</protein>
<evidence type="ECO:0000256" key="3">
    <source>
        <dbReference type="ARBA" id="ARBA00009295"/>
    </source>
</evidence>
<reference evidence="13" key="1">
    <citation type="submission" date="2023-05" db="EMBL/GenBank/DDBJ databases">
        <title>Genome and transcriptome analyses reveal genes involved in the formation of fine ridges on petal epidermal cells in Hibiscus trionum.</title>
        <authorList>
            <person name="Koshimizu S."/>
            <person name="Masuda S."/>
            <person name="Ishii T."/>
            <person name="Shirasu K."/>
            <person name="Hoshino A."/>
            <person name="Arita M."/>
        </authorList>
    </citation>
    <scope>NUCLEOTIDE SEQUENCE</scope>
    <source>
        <strain evidence="13">Hamamatsu line</strain>
    </source>
</reference>
<evidence type="ECO:0000313" key="14">
    <source>
        <dbReference type="Proteomes" id="UP001165190"/>
    </source>
</evidence>
<dbReference type="OrthoDB" id="10260134at2759"/>
<keyword evidence="5 12" id="KW-0812">Transmembrane</keyword>
<comment type="domain">
    <text evidence="12">The histidine box domains are involved in binding the catalytic metal ions.</text>
</comment>
<dbReference type="PANTHER" id="PTHR11351:SF31">
    <property type="entry name" value="DESATURASE 1, ISOFORM A-RELATED"/>
    <property type="match status" value="1"/>
</dbReference>
<gene>
    <name evidence="13" type="ORF">HRI_001872000</name>
</gene>
<keyword evidence="8 12" id="KW-0560">Oxidoreductase</keyword>
<dbReference type="EMBL" id="BSYR01000019">
    <property type="protein sequence ID" value="GMI82027.1"/>
    <property type="molecule type" value="Genomic_DNA"/>
</dbReference>
<keyword evidence="14" id="KW-1185">Reference proteome</keyword>